<name>A0A0R1HQY2_9LACO</name>
<dbReference type="InterPro" id="IPR006976">
    <property type="entry name" value="VanZ-like"/>
</dbReference>
<dbReference type="Proteomes" id="UP000050911">
    <property type="component" value="Unassembled WGS sequence"/>
</dbReference>
<keyword evidence="1" id="KW-1133">Transmembrane helix</keyword>
<dbReference type="PATRIC" id="fig|1302272.5.peg.891"/>
<evidence type="ECO:0000313" key="4">
    <source>
        <dbReference type="Proteomes" id="UP000050911"/>
    </source>
</evidence>
<gene>
    <name evidence="3" type="ORF">FC96_GL000892</name>
</gene>
<feature type="transmembrane region" description="Helical" evidence="1">
    <location>
        <begin position="20"/>
        <end position="38"/>
    </location>
</feature>
<keyword evidence="1" id="KW-0472">Membrane</keyword>
<dbReference type="EMBL" id="AZCX01000015">
    <property type="protein sequence ID" value="KRK46899.1"/>
    <property type="molecule type" value="Genomic_DNA"/>
</dbReference>
<sequence length="163" mass="18053">MVVLIGIGLATGKKRQSGELITIVTLGVYLVVVGYLTLTPTSYAFGEVPTTNPVWVGPVPTNPFPFSGLSLDFYLNVVMMIPMGVYAALVTNWRNSRIFLASVLIGLGIEMIQFMIDWLFGLARWVDINDVLTNMVGFLIGYGVLTILQETPFKRVVDWFTVK</sequence>
<protein>
    <recommendedName>
        <fullName evidence="2">VanZ-like domain-containing protein</fullName>
    </recommendedName>
</protein>
<dbReference type="PANTHER" id="PTHR36834:SF1">
    <property type="entry name" value="INTEGRAL MEMBRANE PROTEIN"/>
    <property type="match status" value="1"/>
</dbReference>
<proteinExistence type="predicted"/>
<organism evidence="3 4">
    <name type="scientific">Secundilactobacillus kimchicus JCM 15530</name>
    <dbReference type="NCBI Taxonomy" id="1302272"/>
    <lineage>
        <taxon>Bacteria</taxon>
        <taxon>Bacillati</taxon>
        <taxon>Bacillota</taxon>
        <taxon>Bacilli</taxon>
        <taxon>Lactobacillales</taxon>
        <taxon>Lactobacillaceae</taxon>
        <taxon>Secundilactobacillus</taxon>
    </lineage>
</organism>
<evidence type="ECO:0000256" key="1">
    <source>
        <dbReference type="SAM" id="Phobius"/>
    </source>
</evidence>
<keyword evidence="1" id="KW-0812">Transmembrane</keyword>
<dbReference type="STRING" id="1302272.FC96_GL000892"/>
<feature type="transmembrane region" description="Helical" evidence="1">
    <location>
        <begin position="98"/>
        <end position="119"/>
    </location>
</feature>
<dbReference type="PANTHER" id="PTHR36834">
    <property type="entry name" value="MEMBRANE PROTEIN-RELATED"/>
    <property type="match status" value="1"/>
</dbReference>
<dbReference type="Pfam" id="PF04892">
    <property type="entry name" value="VanZ"/>
    <property type="match status" value="1"/>
</dbReference>
<feature type="domain" description="VanZ-like" evidence="2">
    <location>
        <begin position="28"/>
        <end position="148"/>
    </location>
</feature>
<dbReference type="AlphaFoldDB" id="A0A0R1HQY2"/>
<evidence type="ECO:0000313" key="3">
    <source>
        <dbReference type="EMBL" id="KRK46899.1"/>
    </source>
</evidence>
<feature type="transmembrane region" description="Helical" evidence="1">
    <location>
        <begin position="131"/>
        <end position="148"/>
    </location>
</feature>
<keyword evidence="4" id="KW-1185">Reference proteome</keyword>
<evidence type="ECO:0000259" key="2">
    <source>
        <dbReference type="Pfam" id="PF04892"/>
    </source>
</evidence>
<reference evidence="3 4" key="1">
    <citation type="journal article" date="2015" name="Genome Announc.">
        <title>Expanding the biotechnology potential of lactobacilli through comparative genomics of 213 strains and associated genera.</title>
        <authorList>
            <person name="Sun Z."/>
            <person name="Harris H.M."/>
            <person name="McCann A."/>
            <person name="Guo C."/>
            <person name="Argimon S."/>
            <person name="Zhang W."/>
            <person name="Yang X."/>
            <person name="Jeffery I.B."/>
            <person name="Cooney J.C."/>
            <person name="Kagawa T.F."/>
            <person name="Liu W."/>
            <person name="Song Y."/>
            <person name="Salvetti E."/>
            <person name="Wrobel A."/>
            <person name="Rasinkangas P."/>
            <person name="Parkhill J."/>
            <person name="Rea M.C."/>
            <person name="O'Sullivan O."/>
            <person name="Ritari J."/>
            <person name="Douillard F.P."/>
            <person name="Paul Ross R."/>
            <person name="Yang R."/>
            <person name="Briner A.E."/>
            <person name="Felis G.E."/>
            <person name="de Vos W.M."/>
            <person name="Barrangou R."/>
            <person name="Klaenhammer T.R."/>
            <person name="Caufield P.W."/>
            <person name="Cui Y."/>
            <person name="Zhang H."/>
            <person name="O'Toole P.W."/>
        </authorList>
    </citation>
    <scope>NUCLEOTIDE SEQUENCE [LARGE SCALE GENOMIC DNA]</scope>
    <source>
        <strain evidence="3 4">JCM 15530</strain>
    </source>
</reference>
<dbReference type="InterPro" id="IPR053150">
    <property type="entry name" value="Teicoplanin_resist-assoc"/>
</dbReference>
<accession>A0A0R1HQY2</accession>
<comment type="caution">
    <text evidence="3">The sequence shown here is derived from an EMBL/GenBank/DDBJ whole genome shotgun (WGS) entry which is preliminary data.</text>
</comment>
<feature type="transmembrane region" description="Helical" evidence="1">
    <location>
        <begin position="73"/>
        <end position="91"/>
    </location>
</feature>